<dbReference type="RefSeq" id="WP_137697119.1">
    <property type="nucleotide sequence ID" value="NZ_CP061336.1"/>
</dbReference>
<sequence>MSNIKPVKSLLSKNTLIYIITIVVSIVLLVLGNKITTRNLSLLKGMEGVTAEKAQVIKIIKIKSVQYNLGGEDLEEGKEIVFSAEILSGEHKSQQVTAVQTTDPFTGIPLKYVEAGDKVVLYRLDNQDSEYDYVLGEYLRTNLLIVLSIVFFLLLILFGRFKGFNTILSLIFTGIAIFAVFIPAVLQGFNIYFWSIITCVFIIIMSLLIIYGANKKSLAAGIGCIVGILISGILTLIMNKALHLTGLVNEESLYIIRMNSQNPIDLKAIIFAAIIIGAVGAIMDMSMSLASALSELHEKLEYSPFTLLVKSGMAIGRDMMGTMTNTLILAYIGSSLSAVLLLVSYNSSLLELLNKEIIVVEVLQALVGSIGILFTIPLTSVVCGYLYSERVKSESKKDFLEEYSNSNDEYTDGWK</sequence>
<dbReference type="InterPro" id="IPR012507">
    <property type="entry name" value="YibE_F"/>
</dbReference>
<dbReference type="EMBL" id="CP061336">
    <property type="protein sequence ID" value="QNU67053.1"/>
    <property type="molecule type" value="Genomic_DNA"/>
</dbReference>
<evidence type="ECO:0000313" key="1">
    <source>
        <dbReference type="EMBL" id="QNU67053.1"/>
    </source>
</evidence>
<evidence type="ECO:0000313" key="2">
    <source>
        <dbReference type="Proteomes" id="UP000306409"/>
    </source>
</evidence>
<keyword evidence="2" id="KW-1185">Reference proteome</keyword>
<proteinExistence type="predicted"/>
<dbReference type="Pfam" id="PF07907">
    <property type="entry name" value="YibE_F"/>
    <property type="match status" value="1"/>
</dbReference>
<accession>A0A4U7JI93</accession>
<gene>
    <name evidence="1" type="ORF">EHE19_000390</name>
</gene>
<dbReference type="KEGG" id="rher:EHE19_000390"/>
<dbReference type="OrthoDB" id="5753718at2"/>
<dbReference type="AlphaFoldDB" id="A0A4U7JI93"/>
<reference evidence="1 2" key="1">
    <citation type="submission" date="2020-09" db="EMBL/GenBank/DDBJ databases">
        <title>Characterization and genome sequencing of Ruminiclostridium sp. nov. MA18.</title>
        <authorList>
            <person name="Rettenmaier R."/>
            <person name="Kowollik M.-L."/>
            <person name="Liebl W."/>
            <person name="Zverlov V."/>
        </authorList>
    </citation>
    <scope>NUCLEOTIDE SEQUENCE [LARGE SCALE GENOMIC DNA]</scope>
    <source>
        <strain evidence="1 2">MA18</strain>
    </source>
</reference>
<name>A0A4U7JI93_9FIRM</name>
<protein>
    <submittedName>
        <fullName evidence="1">YibE/F family protein</fullName>
    </submittedName>
</protein>
<dbReference type="PANTHER" id="PTHR41771:SF1">
    <property type="entry name" value="MEMBRANE PROTEIN"/>
    <property type="match status" value="1"/>
</dbReference>
<dbReference type="PANTHER" id="PTHR41771">
    <property type="entry name" value="MEMBRANE PROTEIN-RELATED"/>
    <property type="match status" value="1"/>
</dbReference>
<dbReference type="Proteomes" id="UP000306409">
    <property type="component" value="Chromosome"/>
</dbReference>
<organism evidence="1 2">
    <name type="scientific">Ruminiclostridium herbifermentans</name>
    <dbReference type="NCBI Taxonomy" id="2488810"/>
    <lineage>
        <taxon>Bacteria</taxon>
        <taxon>Bacillati</taxon>
        <taxon>Bacillota</taxon>
        <taxon>Clostridia</taxon>
        <taxon>Eubacteriales</taxon>
        <taxon>Oscillospiraceae</taxon>
        <taxon>Ruminiclostridium</taxon>
    </lineage>
</organism>